<feature type="non-terminal residue" evidence="2">
    <location>
        <position position="1"/>
    </location>
</feature>
<gene>
    <name evidence="2" type="ORF">DZF96_16035</name>
</gene>
<evidence type="ECO:0000313" key="2">
    <source>
        <dbReference type="EMBL" id="RII92556.1"/>
    </source>
</evidence>
<dbReference type="Proteomes" id="UP000266298">
    <property type="component" value="Unassembled WGS sequence"/>
</dbReference>
<proteinExistence type="predicted"/>
<dbReference type="AlphaFoldDB" id="A0A399NIF8"/>
<sequence>NARRIERGRLREDAASPAVDERAAASPA</sequence>
<feature type="region of interest" description="Disordered" evidence="1">
    <location>
        <begin position="1"/>
        <end position="28"/>
    </location>
</feature>
<evidence type="ECO:0000313" key="3">
    <source>
        <dbReference type="Proteomes" id="UP000266298"/>
    </source>
</evidence>
<dbReference type="EMBL" id="QWEC01000449">
    <property type="protein sequence ID" value="RII92556.1"/>
    <property type="molecule type" value="Genomic_DNA"/>
</dbReference>
<comment type="caution">
    <text evidence="2">The sequence shown here is derived from an EMBL/GenBank/DDBJ whole genome shotgun (WGS) entry which is preliminary data.</text>
</comment>
<protein>
    <submittedName>
        <fullName evidence="2">DUF1275 domain-containing protein</fullName>
    </submittedName>
</protein>
<organism evidence="2 3">
    <name type="scientific">Clavibacter michiganensis</name>
    <dbReference type="NCBI Taxonomy" id="28447"/>
    <lineage>
        <taxon>Bacteria</taxon>
        <taxon>Bacillati</taxon>
        <taxon>Actinomycetota</taxon>
        <taxon>Actinomycetes</taxon>
        <taxon>Micrococcales</taxon>
        <taxon>Microbacteriaceae</taxon>
        <taxon>Clavibacter</taxon>
    </lineage>
</organism>
<accession>A0A399NIF8</accession>
<reference evidence="2 3" key="1">
    <citation type="submission" date="2018-08" db="EMBL/GenBank/DDBJ databases">
        <title>Genome Sequence of Clavibacter michiganensis Subspecies type strains, and the Atypical Peach-Colored Strains Isolated from Tomato.</title>
        <authorList>
            <person name="Osdaghi E."/>
            <person name="Portier P."/>
            <person name="Briand M."/>
            <person name="Jacques M.-A."/>
        </authorList>
    </citation>
    <scope>NUCLEOTIDE SEQUENCE [LARGE SCALE GENOMIC DNA]</scope>
    <source>
        <strain evidence="2 3">CFBP 7493</strain>
    </source>
</reference>
<name>A0A399NIF8_9MICO</name>
<evidence type="ECO:0000256" key="1">
    <source>
        <dbReference type="SAM" id="MobiDB-lite"/>
    </source>
</evidence>